<dbReference type="Proteomes" id="UP000001944">
    <property type="component" value="Chromosome"/>
</dbReference>
<dbReference type="EMBL" id="AM233362">
    <property type="protein sequence ID" value="CAJ79262.1"/>
    <property type="molecule type" value="Genomic_DNA"/>
</dbReference>
<reference evidence="1 2" key="1">
    <citation type="submission" date="2006-02" db="EMBL/GenBank/DDBJ databases">
        <authorList>
            <consortium name="Microbial Genomics Group"/>
            <consortium name="Lawrence Livermore National Laboratory"/>
            <consortium name="and the Genome Analysis Group"/>
            <consortium name="Oak Ridge National Laboratory"/>
            <person name="Larimer F.W."/>
        </authorList>
    </citation>
    <scope>NUCLEOTIDE SEQUENCE [LARGE SCALE GENOMIC DNA]</scope>
    <source>
        <strain evidence="1 2">LVS</strain>
    </source>
</reference>
<name>A0ABF7PS41_FRATH</name>
<sequence>MMQIGYSGLTVGHNFREAKMFKKSFICIVFFLISGFALACSYDSGKYFSFNLDIKVNGDKKELYIKKYKEIENYVKEFNDKNSTNYQIERIEFSKSYQYENVETALVSLVESSSTSSNKDKCKYHNHDKN</sequence>
<keyword evidence="1" id="KW-0449">Lipoprotein</keyword>
<evidence type="ECO:0000313" key="2">
    <source>
        <dbReference type="Proteomes" id="UP000001944"/>
    </source>
</evidence>
<dbReference type="KEGG" id="ftl:FTL_0823"/>
<organism evidence="1 2">
    <name type="scientific">Francisella tularensis subsp. holarctica (strain LVS)</name>
    <dbReference type="NCBI Taxonomy" id="376619"/>
    <lineage>
        <taxon>Bacteria</taxon>
        <taxon>Pseudomonadati</taxon>
        <taxon>Pseudomonadota</taxon>
        <taxon>Gammaproteobacteria</taxon>
        <taxon>Thiotrichales</taxon>
        <taxon>Francisellaceae</taxon>
        <taxon>Francisella</taxon>
    </lineage>
</organism>
<accession>A0ABF7PS41</accession>
<evidence type="ECO:0000313" key="1">
    <source>
        <dbReference type="EMBL" id="CAJ79262.1"/>
    </source>
</evidence>
<dbReference type="AlphaFoldDB" id="A0ABF7PS41"/>
<protein>
    <submittedName>
        <fullName evidence="1">Hypothetical lipoprotein</fullName>
    </submittedName>
</protein>
<gene>
    <name evidence="1" type="ordered locus">FTL_0823</name>
</gene>
<proteinExistence type="predicted"/>
<reference evidence="2" key="2">
    <citation type="submission" date="2006-03" db="EMBL/GenBank/DDBJ databases">
        <title>Complete genome sequence of Francisella tularensis LVS (Live Vaccine Strain).</title>
        <authorList>
            <person name="Chain P."/>
            <person name="Larimer F."/>
            <person name="Land M."/>
            <person name="Stilwagen S."/>
            <person name="Larsson P."/>
            <person name="Bearden S."/>
            <person name="Chu M."/>
            <person name="Oyston P."/>
            <person name="Forsman M."/>
            <person name="Andersson S."/>
            <person name="Lindler L."/>
            <person name="Titball R."/>
            <person name="Garcia E."/>
        </authorList>
    </citation>
    <scope>NUCLEOTIDE SEQUENCE [LARGE SCALE GENOMIC DNA]</scope>
    <source>
        <strain evidence="2">LVS</strain>
    </source>
</reference>